<evidence type="ECO:0000313" key="2">
    <source>
        <dbReference type="EMBL" id="BCN94013.1"/>
    </source>
</evidence>
<keyword evidence="3" id="KW-1185">Reference proteome</keyword>
<sequence>MKNFWMISLMVLCVHYSPTTLAEDYKPSSNIVSLMPIVMDNLDTLQLTEVQLDQVRAISRKSFAGVEQINAEYHVIKTELKEELLDSNNQDSQHSKQLVEELVALDKKRMMLTLECTLGLKKVLSKAQFKEVVAQLEFQGK</sequence>
<accession>A0ABN6CY41</accession>
<gene>
    <name evidence="2" type="ORF">THMIRHAM_17980</name>
</gene>
<dbReference type="Gene3D" id="1.20.120.1490">
    <property type="match status" value="1"/>
</dbReference>
<evidence type="ECO:0000313" key="3">
    <source>
        <dbReference type="Proteomes" id="UP001054820"/>
    </source>
</evidence>
<feature type="signal peptide" evidence="1">
    <location>
        <begin position="1"/>
        <end position="22"/>
    </location>
</feature>
<evidence type="ECO:0008006" key="4">
    <source>
        <dbReference type="Google" id="ProtNLM"/>
    </source>
</evidence>
<reference evidence="2" key="1">
    <citation type="journal article" date="2022" name="Arch. Microbiol.">
        <title>Thiomicrorhabdus immobilis sp. nov., a mesophilic sulfur-oxidizing bacterium isolated from sediment of a brackish lake in northern Japan.</title>
        <authorList>
            <person name="Kojima H."/>
            <person name="Mochizuki J."/>
            <person name="Kanda M."/>
            <person name="Watanabe T."/>
            <person name="Fukui M."/>
        </authorList>
    </citation>
    <scope>NUCLEOTIDE SEQUENCE</scope>
    <source>
        <strain evidence="2">Am19</strain>
    </source>
</reference>
<protein>
    <recommendedName>
        <fullName evidence="4">Periplasmic heavy metal sensor</fullName>
    </recommendedName>
</protein>
<proteinExistence type="predicted"/>
<organism evidence="2 3">
    <name type="scientific">Thiomicrorhabdus immobilis</name>
    <dbReference type="NCBI Taxonomy" id="2791037"/>
    <lineage>
        <taxon>Bacteria</taxon>
        <taxon>Pseudomonadati</taxon>
        <taxon>Pseudomonadota</taxon>
        <taxon>Gammaproteobacteria</taxon>
        <taxon>Thiotrichales</taxon>
        <taxon>Piscirickettsiaceae</taxon>
        <taxon>Thiomicrorhabdus</taxon>
    </lineage>
</organism>
<evidence type="ECO:0000256" key="1">
    <source>
        <dbReference type="SAM" id="SignalP"/>
    </source>
</evidence>
<dbReference type="Proteomes" id="UP001054820">
    <property type="component" value="Chromosome"/>
</dbReference>
<feature type="chain" id="PRO_5045196651" description="Periplasmic heavy metal sensor" evidence="1">
    <location>
        <begin position="23"/>
        <end position="141"/>
    </location>
</feature>
<dbReference type="RefSeq" id="WP_237261495.1">
    <property type="nucleotide sequence ID" value="NZ_AP024202.1"/>
</dbReference>
<name>A0ABN6CY41_9GAMM</name>
<dbReference type="EMBL" id="AP024202">
    <property type="protein sequence ID" value="BCN94013.1"/>
    <property type="molecule type" value="Genomic_DNA"/>
</dbReference>
<keyword evidence="1" id="KW-0732">Signal</keyword>